<feature type="transmembrane region" description="Helical" evidence="1">
    <location>
        <begin position="5"/>
        <end position="21"/>
    </location>
</feature>
<comment type="caution">
    <text evidence="2">The sequence shown here is derived from an EMBL/GenBank/DDBJ whole genome shotgun (WGS) entry which is preliminary data.</text>
</comment>
<proteinExistence type="predicted"/>
<feature type="transmembrane region" description="Helical" evidence="1">
    <location>
        <begin position="53"/>
        <end position="72"/>
    </location>
</feature>
<accession>A0A1F5XHW5</accession>
<keyword evidence="1" id="KW-1133">Transmembrane helix</keyword>
<sequence>MIKRLGLPCFLLLMDLLYFFTKYPDWMQGYAGHINIGSGNLGLLTKEIVDFRVLLFVFVIMLPSVFLSWIFVEISCYFQKDQLE</sequence>
<dbReference type="AlphaFoldDB" id="A0A1F5XHW5"/>
<reference evidence="2 3" key="1">
    <citation type="journal article" date="2016" name="Nat. Commun.">
        <title>Thousands of microbial genomes shed light on interconnected biogeochemical processes in an aquifer system.</title>
        <authorList>
            <person name="Anantharaman K."/>
            <person name="Brown C.T."/>
            <person name="Hug L.A."/>
            <person name="Sharon I."/>
            <person name="Castelle C.J."/>
            <person name="Probst A.J."/>
            <person name="Thomas B.C."/>
            <person name="Singh A."/>
            <person name="Wilkins M.J."/>
            <person name="Karaoz U."/>
            <person name="Brodie E.L."/>
            <person name="Williams K.H."/>
            <person name="Hubbard S.S."/>
            <person name="Banfield J.F."/>
        </authorList>
    </citation>
    <scope>NUCLEOTIDE SEQUENCE [LARGE SCALE GENOMIC DNA]</scope>
</reference>
<evidence type="ECO:0000313" key="3">
    <source>
        <dbReference type="Proteomes" id="UP000177346"/>
    </source>
</evidence>
<evidence type="ECO:0000256" key="1">
    <source>
        <dbReference type="SAM" id="Phobius"/>
    </source>
</evidence>
<dbReference type="EMBL" id="MFIF01000005">
    <property type="protein sequence ID" value="OGF87490.1"/>
    <property type="molecule type" value="Genomic_DNA"/>
</dbReference>
<dbReference type="Proteomes" id="UP000177346">
    <property type="component" value="Unassembled WGS sequence"/>
</dbReference>
<evidence type="ECO:0000313" key="2">
    <source>
        <dbReference type="EMBL" id="OGF87490.1"/>
    </source>
</evidence>
<name>A0A1F5XHW5_9BACT</name>
<keyword evidence="1" id="KW-0812">Transmembrane</keyword>
<keyword evidence="1" id="KW-0472">Membrane</keyword>
<gene>
    <name evidence="2" type="ORF">A3B19_02830</name>
</gene>
<organism evidence="2 3">
    <name type="scientific">Candidatus Giovannonibacteria bacterium RIFCSPLOWO2_01_FULL_46_32</name>
    <dbReference type="NCBI Taxonomy" id="1798353"/>
    <lineage>
        <taxon>Bacteria</taxon>
        <taxon>Candidatus Giovannoniibacteriota</taxon>
    </lineage>
</organism>
<protein>
    <submittedName>
        <fullName evidence="2">Uncharacterized protein</fullName>
    </submittedName>
</protein>